<dbReference type="Gene3D" id="2.60.40.2150">
    <property type="entry name" value="Interleukin-17 receptor A/B, fibronectin-III-like domain 2"/>
    <property type="match status" value="1"/>
</dbReference>
<protein>
    <submittedName>
        <fullName evidence="1">Uncharacterized protein</fullName>
    </submittedName>
</protein>
<reference evidence="1 2" key="1">
    <citation type="journal article" date="2022" name="Gigascience">
        <title>A chromosome-level genome assembly and annotation of the desert horned lizard, Phrynosoma platyrhinos, provides insight into chromosomal rearrangements among reptiles.</title>
        <authorList>
            <person name="Koochekian N."/>
            <person name="Ascanio A."/>
            <person name="Farleigh K."/>
            <person name="Card D.C."/>
            <person name="Schield D.R."/>
            <person name="Castoe T.A."/>
            <person name="Jezkova T."/>
        </authorList>
    </citation>
    <scope>NUCLEOTIDE SEQUENCE [LARGE SCALE GENOMIC DNA]</scope>
    <source>
        <strain evidence="1">NK-2021</strain>
    </source>
</reference>
<organism evidence="1 2">
    <name type="scientific">Phrynosoma platyrhinos</name>
    <name type="common">Desert horned lizard</name>
    <dbReference type="NCBI Taxonomy" id="52577"/>
    <lineage>
        <taxon>Eukaryota</taxon>
        <taxon>Metazoa</taxon>
        <taxon>Chordata</taxon>
        <taxon>Craniata</taxon>
        <taxon>Vertebrata</taxon>
        <taxon>Euteleostomi</taxon>
        <taxon>Lepidosauria</taxon>
        <taxon>Squamata</taxon>
        <taxon>Bifurcata</taxon>
        <taxon>Unidentata</taxon>
        <taxon>Episquamata</taxon>
        <taxon>Toxicofera</taxon>
        <taxon>Iguania</taxon>
        <taxon>Phrynosomatidae</taxon>
        <taxon>Phrynosomatinae</taxon>
        <taxon>Phrynosoma</taxon>
    </lineage>
</organism>
<sequence length="201" mass="23256">TNSWFSIFQGPSPELMMKHRFTPSDLSNLSAKIVETNGTCQFNITWILKADGRSHGSLWDPNITVCYTESEVEVDFTPSPFCPEYKIRFCESDECDDPTDPTDYSVLTSQGNDTRISKRIPVNGQRRKIFRELIPYFPKCRNDCRRKNCSRFGSPFLHYCCLISDSMHNCSYILFQEEARGRRGIKFCSHMEEINVFLSAD</sequence>
<keyword evidence="2" id="KW-1185">Reference proteome</keyword>
<name>A0ABQ7TJY7_PHRPL</name>
<evidence type="ECO:0000313" key="2">
    <source>
        <dbReference type="Proteomes" id="UP000826234"/>
    </source>
</evidence>
<comment type="caution">
    <text evidence="1">The sequence shown here is derived from an EMBL/GenBank/DDBJ whole genome shotgun (WGS) entry which is preliminary data.</text>
</comment>
<gene>
    <name evidence="1" type="ORF">JD844_012768</name>
</gene>
<proteinExistence type="predicted"/>
<evidence type="ECO:0000313" key="1">
    <source>
        <dbReference type="EMBL" id="KAH0630120.1"/>
    </source>
</evidence>
<dbReference type="EMBL" id="JAIPUX010000439">
    <property type="protein sequence ID" value="KAH0630120.1"/>
    <property type="molecule type" value="Genomic_DNA"/>
</dbReference>
<accession>A0ABQ7TJY7</accession>
<feature type="non-terminal residue" evidence="1">
    <location>
        <position position="1"/>
    </location>
</feature>
<dbReference type="InterPro" id="IPR043046">
    <property type="entry name" value="IL17RA/B_FnIII-like_2_sf"/>
</dbReference>
<dbReference type="Proteomes" id="UP000826234">
    <property type="component" value="Unassembled WGS sequence"/>
</dbReference>